<evidence type="ECO:0000256" key="1">
    <source>
        <dbReference type="ARBA" id="ARBA00009820"/>
    </source>
</evidence>
<evidence type="ECO:0000313" key="4">
    <source>
        <dbReference type="Proteomes" id="UP000005940"/>
    </source>
</evidence>
<dbReference type="Proteomes" id="UP000005940">
    <property type="component" value="Chromosome"/>
</dbReference>
<dbReference type="AlphaFoldDB" id="A0A7G3U6I6"/>
<keyword evidence="4" id="KW-1185">Reference proteome</keyword>
<dbReference type="EMBL" id="CP029159">
    <property type="protein sequence ID" value="QKM65997.1"/>
    <property type="molecule type" value="Genomic_DNA"/>
</dbReference>
<accession>A0A7G3U6I6</accession>
<keyword evidence="2" id="KW-0732">Signal</keyword>
<name>A0A7G3U6I6_STRT9</name>
<comment type="similarity">
    <text evidence="1">Belongs to the TolB family.</text>
</comment>
<dbReference type="InterPro" id="IPR011042">
    <property type="entry name" value="6-blade_b-propeller_TolB-like"/>
</dbReference>
<proteinExistence type="inferred from homology"/>
<dbReference type="InterPro" id="IPR011659">
    <property type="entry name" value="WD40"/>
</dbReference>
<protein>
    <recommendedName>
        <fullName evidence="5">WD40 domain-containing protein</fullName>
    </recommendedName>
</protein>
<evidence type="ECO:0008006" key="5">
    <source>
        <dbReference type="Google" id="ProtNLM"/>
    </source>
</evidence>
<dbReference type="Pfam" id="PF07676">
    <property type="entry name" value="PD40"/>
    <property type="match status" value="1"/>
</dbReference>
<dbReference type="Gene3D" id="2.120.10.30">
    <property type="entry name" value="TolB, C-terminal domain"/>
    <property type="match status" value="2"/>
</dbReference>
<feature type="signal peptide" evidence="2">
    <location>
        <begin position="1"/>
        <end position="36"/>
    </location>
</feature>
<reference evidence="3 4" key="1">
    <citation type="journal article" date="2012" name="J. Bacteriol.">
        <title>Draft genome of Streptomyces tsukubaensis NRRL 18488, the producer of the clinically important immunosuppressant tacrolimus (FK506).</title>
        <authorList>
            <person name="Barreiro C."/>
            <person name="Prieto C."/>
            <person name="Sola-Landa A."/>
            <person name="Solera E."/>
            <person name="Martinez-Castro M."/>
            <person name="Perez-Redondo R."/>
            <person name="Garcia-Estrada C."/>
            <person name="Aparicio J.F."/>
            <person name="Fernandez-Martinez L.T."/>
            <person name="Santos-Aberturas J."/>
            <person name="Salehi-Najafabadi Z."/>
            <person name="Rodriguez-Garcia A."/>
            <person name="Tauch A."/>
            <person name="Martin J.F."/>
        </authorList>
    </citation>
    <scope>NUCLEOTIDE SEQUENCE [LARGE SCALE GENOMIC DNA]</scope>
    <source>
        <strain evidence="4">DSM 42081 / NBRC 108919 / NRRL 18488 / 9993</strain>
    </source>
</reference>
<gene>
    <name evidence="3" type="ORF">STSU_001305</name>
</gene>
<evidence type="ECO:0000313" key="3">
    <source>
        <dbReference type="EMBL" id="QKM65997.1"/>
    </source>
</evidence>
<feature type="chain" id="PRO_5028800224" description="WD40 domain-containing protein" evidence="2">
    <location>
        <begin position="37"/>
        <end position="375"/>
    </location>
</feature>
<sequence length="375" mass="38252">MRGTTNGSTLRRVRAAVSAAVVVCAITAVTPTVATAAAPGPPVATSGPGVAAGAGAGAGAGVGVGVERVSVATDEGYGAASITPDGRSIVFMSLANGPQQGGNAVYVRDRRAGQTRTEPMVEGWTPAISGDGKQVAANAPRQGMTAERIQQHSLDLGLLPVTCGRCNQPSLSADGRYLAHGSLRYPGWLRNVVVADRNGGHQIIASFGHSAPARPSISGDGRYVAYQDLAYQNEGVYLWDRTTGTTSAPLEGPSKSASLVQLSDNGSKVVYLSGPDTYVHDTGSGTAQVVPGVTGVAIDPTGRYLLYAPNGTSGPSLVLRDLLTGTDETVSDQPATAEVDSVSADGRDVVFQSAADGIVPGDTNGKPDVFVRSFF</sequence>
<evidence type="ECO:0000256" key="2">
    <source>
        <dbReference type="SAM" id="SignalP"/>
    </source>
</evidence>
<organism evidence="3 4">
    <name type="scientific">Streptomyces tsukubensis (strain DSM 42081 / NBRC 108919 / NRRL 18488 / 9993)</name>
    <dbReference type="NCBI Taxonomy" id="1114943"/>
    <lineage>
        <taxon>Bacteria</taxon>
        <taxon>Bacillati</taxon>
        <taxon>Actinomycetota</taxon>
        <taxon>Actinomycetes</taxon>
        <taxon>Kitasatosporales</taxon>
        <taxon>Streptomycetaceae</taxon>
        <taxon>Streptomyces</taxon>
    </lineage>
</organism>
<dbReference type="PANTHER" id="PTHR36842">
    <property type="entry name" value="PROTEIN TOLB HOMOLOG"/>
    <property type="match status" value="1"/>
</dbReference>
<dbReference type="SUPFAM" id="SSF82171">
    <property type="entry name" value="DPP6 N-terminal domain-like"/>
    <property type="match status" value="1"/>
</dbReference>